<organism evidence="1 2">
    <name type="scientific">Algoriphagus marincola HL-49</name>
    <dbReference type="NCBI Taxonomy" id="1305737"/>
    <lineage>
        <taxon>Bacteria</taxon>
        <taxon>Pseudomonadati</taxon>
        <taxon>Bacteroidota</taxon>
        <taxon>Cytophagia</taxon>
        <taxon>Cytophagales</taxon>
        <taxon>Cyclobacteriaceae</taxon>
        <taxon>Algoriphagus</taxon>
    </lineage>
</organism>
<dbReference type="AlphaFoldDB" id="A0A0P7XE76"/>
<evidence type="ECO:0000313" key="2">
    <source>
        <dbReference type="Proteomes" id="UP000050421"/>
    </source>
</evidence>
<dbReference type="EMBL" id="LJXT01000075">
    <property type="protein sequence ID" value="KPQ13958.1"/>
    <property type="molecule type" value="Genomic_DNA"/>
</dbReference>
<dbReference type="Proteomes" id="UP000050421">
    <property type="component" value="Unassembled WGS sequence"/>
</dbReference>
<protein>
    <submittedName>
        <fullName evidence="1">Uncharacterized protein</fullName>
    </submittedName>
</protein>
<evidence type="ECO:0000313" key="1">
    <source>
        <dbReference type="EMBL" id="KPQ13958.1"/>
    </source>
</evidence>
<gene>
    <name evidence="1" type="ORF">HLUCCX10_11640</name>
</gene>
<dbReference type="PATRIC" id="fig|1305737.6.peg.2944"/>
<proteinExistence type="predicted"/>
<accession>A0A0P7XE76</accession>
<comment type="caution">
    <text evidence="1">The sequence shown here is derived from an EMBL/GenBank/DDBJ whole genome shotgun (WGS) entry which is preliminary data.</text>
</comment>
<name>A0A0P7XE76_9BACT</name>
<reference evidence="1 2" key="1">
    <citation type="submission" date="2015-09" db="EMBL/GenBank/DDBJ databases">
        <title>Identification and resolution of microdiversity through metagenomic sequencing of parallel consortia.</title>
        <authorList>
            <person name="Nelson W.C."/>
            <person name="Romine M.F."/>
            <person name="Lindemann S.R."/>
        </authorList>
    </citation>
    <scope>NUCLEOTIDE SEQUENCE [LARGE SCALE GENOMIC DNA]</scope>
    <source>
        <strain evidence="1">HL-49</strain>
    </source>
</reference>
<sequence length="55" mass="6469">MKSTNNPVFFIGSYSKTPKGCVVFVLRKYKKLFPINSKTIVKLFHFNKKFQLVQQ</sequence>